<name>A0ABV5JT20_9ACTN</name>
<dbReference type="EMBL" id="JBHMDY010000008">
    <property type="protein sequence ID" value="MFB9260833.1"/>
    <property type="molecule type" value="Genomic_DNA"/>
</dbReference>
<reference evidence="1 2" key="1">
    <citation type="submission" date="2024-09" db="EMBL/GenBank/DDBJ databases">
        <authorList>
            <person name="Sun Q."/>
            <person name="Mori K."/>
        </authorList>
    </citation>
    <scope>NUCLEOTIDE SEQUENCE [LARGE SCALE GENOMIC DNA]</scope>
    <source>
        <strain evidence="1 2">CCM 7659</strain>
    </source>
</reference>
<evidence type="ECO:0000313" key="2">
    <source>
        <dbReference type="Proteomes" id="UP001589700"/>
    </source>
</evidence>
<accession>A0ABV5JT20</accession>
<dbReference type="Proteomes" id="UP001589700">
    <property type="component" value="Unassembled WGS sequence"/>
</dbReference>
<sequence>MLTVDNDTAGVLVEKLTNDPYFLAEAPAEHAAFILFYESNTIKFIAAAYGPQRENYVGDIHPNTLGILEAVANNTWVDNRDDQPGEPVAAVIQCDLQAKTATVTFHPGDEAEVWRFNVSSSMDLRAALAP</sequence>
<protein>
    <submittedName>
        <fullName evidence="1">Uncharacterized protein</fullName>
    </submittedName>
</protein>
<comment type="caution">
    <text evidence="1">The sequence shown here is derived from an EMBL/GenBank/DDBJ whole genome shotgun (WGS) entry which is preliminary data.</text>
</comment>
<proteinExistence type="predicted"/>
<dbReference type="RefSeq" id="WP_182631876.1">
    <property type="nucleotide sequence ID" value="NZ_JAALDM010000094.1"/>
</dbReference>
<keyword evidence="2" id="KW-1185">Reference proteome</keyword>
<evidence type="ECO:0000313" key="1">
    <source>
        <dbReference type="EMBL" id="MFB9260833.1"/>
    </source>
</evidence>
<gene>
    <name evidence="1" type="ORF">ACFFVD_13585</name>
</gene>
<organism evidence="1 2">
    <name type="scientific">Dietzia aerolata</name>
    <dbReference type="NCBI Taxonomy" id="595984"/>
    <lineage>
        <taxon>Bacteria</taxon>
        <taxon>Bacillati</taxon>
        <taxon>Actinomycetota</taxon>
        <taxon>Actinomycetes</taxon>
        <taxon>Mycobacteriales</taxon>
        <taxon>Dietziaceae</taxon>
        <taxon>Dietzia</taxon>
    </lineage>
</organism>